<dbReference type="OrthoDB" id="24639at10239"/>
<keyword evidence="3" id="KW-1185">Reference proteome</keyword>
<evidence type="ECO:0000313" key="3">
    <source>
        <dbReference type="Proteomes" id="UP000203507"/>
    </source>
</evidence>
<dbReference type="KEGG" id="vg:32878248"/>
<evidence type="ECO:0000256" key="1">
    <source>
        <dbReference type="SAM" id="MobiDB-lite"/>
    </source>
</evidence>
<proteinExistence type="predicted"/>
<organism evidence="2">
    <name type="scientific">Ranid herpesvirus 3</name>
    <dbReference type="NCBI Taxonomy" id="1987509"/>
    <lineage>
        <taxon>Viruses</taxon>
        <taxon>Duplodnaviria</taxon>
        <taxon>Heunggongvirae</taxon>
        <taxon>Peploviricota</taxon>
        <taxon>Herviviricetes</taxon>
        <taxon>Herpesvirales</taxon>
        <taxon>Alloherpesviridae</taxon>
        <taxon>Batravirus</taxon>
        <taxon>Batravirus ranidallo3</taxon>
    </lineage>
</organism>
<sequence length="731" mass="82314">MTKARDKTACALPILLNTDWKTTTTLDYVLVQACTYLTNKRETTAQSRKTLAMERSIVPSYLGSPQIAVSVGSLFPMSAPLICLTRDNFYNEMRSIFTDDIMFQKQVSNVVSERNMKRAITSACVRATDNLVPPLVVQALEEEYGPALNCYVFELYKNYLLWYLLMGCVPYIYTHISTVYDHREQYHLIPLQESSSFYDSQKLAHVIERDDILKCKIFRRLSKAKNGHSLLKDTDFYVKMGMKNSLACVFAHHFMEHPTDLNHNQIFDFIVLLRSLNKGFVPYIPSFVNKTDMIYDPTTGNAVASDHTLLLYEVMVCTEVPPESPPASMGAMNNVHSKAFRSNYTSLMSSAQLSGERVAVVANQGIDMLTQVKIQEKLSSIDKNATAAPLNLRANTAPTANPAMAQAAAVAAVAAPAPAAANLSVSNTSSIMNLSVPNQLYYTARSTVHPLHVVTANTTLGRVFQKEDEKIIHNYIDGLTQEATLKNRMLELIHAVIYNKPVDAMILDIMPNEVKYALNLLYDSLHNKELPSEPSVHLVESKPNTKILCQFDRLNPWNGLTSCFYLWSVFWKSIITGAVDFKSKNTIEYNNASRSGVSSVDTTPTYNIIVLWEKLLHRCGFMFGIASDTGVYLPTNECFMVAKVLHERDRSVYLAKQLKVDPQCINPKSSVLMEDSRGRRPEDSFYRDCNLTKKRKREDGVTVDPETKSSRDKKINLTRTNQLAAARKENR</sequence>
<evidence type="ECO:0000313" key="2">
    <source>
        <dbReference type="EMBL" id="ARR28914.1"/>
    </source>
</evidence>
<protein>
    <submittedName>
        <fullName evidence="2">Uncharacterized protein</fullName>
    </submittedName>
</protein>
<dbReference type="EMBL" id="KX832224">
    <property type="protein sequence ID" value="ARR28914.1"/>
    <property type="molecule type" value="Genomic_DNA"/>
</dbReference>
<dbReference type="GeneID" id="32878248"/>
<feature type="region of interest" description="Disordered" evidence="1">
    <location>
        <begin position="696"/>
        <end position="731"/>
    </location>
</feature>
<accession>A0A1X9T5D3</accession>
<reference evidence="2" key="1">
    <citation type="journal article" date="2017" name="Vet. Pathol.">
        <title>Ranid Herpesvirus 3 and Proliferative Dermatitis in Free-Ranging Wild Common Frogs (Rana Temporaria).</title>
        <authorList>
            <person name="Origgi F.C."/>
            <person name="Schmidt B.R."/>
            <person name="Lohmann P."/>
            <person name="Otten P."/>
            <person name="Akdesir E."/>
            <person name="Gaschen V."/>
            <person name="Aguilar-Bultet L."/>
            <person name="Wahli T."/>
            <person name="Sattler U."/>
            <person name="Stoffel M.H."/>
        </authorList>
    </citation>
    <scope>NUCLEOTIDE SEQUENCE [LARGE SCALE GENOMIC DNA]</scope>
    <source>
        <strain evidence="2">FO1_2015</strain>
    </source>
</reference>
<name>A0A1X9T5D3_9VIRU</name>
<dbReference type="RefSeq" id="YP_009362423.1">
    <property type="nucleotide sequence ID" value="NC_034618.1"/>
</dbReference>
<feature type="compositionally biased region" description="Basic and acidic residues" evidence="1">
    <location>
        <begin position="697"/>
        <end position="715"/>
    </location>
</feature>
<dbReference type="Proteomes" id="UP000203507">
    <property type="component" value="Segment"/>
</dbReference>